<reference evidence="6" key="1">
    <citation type="submission" date="2023-02" db="EMBL/GenBank/DDBJ databases">
        <title>Genome of toxic invasive species Heracleum sosnowskyi carries increased number of genes despite the absence of recent whole-genome duplications.</title>
        <authorList>
            <person name="Schelkunov M."/>
            <person name="Shtratnikova V."/>
            <person name="Makarenko M."/>
            <person name="Klepikova A."/>
            <person name="Omelchenko D."/>
            <person name="Novikova G."/>
            <person name="Obukhova E."/>
            <person name="Bogdanov V."/>
            <person name="Penin A."/>
            <person name="Logacheva M."/>
        </authorList>
    </citation>
    <scope>NUCLEOTIDE SEQUENCE</scope>
    <source>
        <strain evidence="6">Hsosn_3</strain>
        <tissue evidence="6">Leaf</tissue>
    </source>
</reference>
<proteinExistence type="predicted"/>
<dbReference type="AlphaFoldDB" id="A0AAD8MY37"/>
<dbReference type="PROSITE" id="PS50119">
    <property type="entry name" value="ZF_BBOX"/>
    <property type="match status" value="1"/>
</dbReference>
<evidence type="ECO:0000256" key="1">
    <source>
        <dbReference type="ARBA" id="ARBA00022723"/>
    </source>
</evidence>
<name>A0AAD8MY37_9APIA</name>
<dbReference type="CDD" id="cd19821">
    <property type="entry name" value="Bbox1_BBX-like"/>
    <property type="match status" value="1"/>
</dbReference>
<evidence type="ECO:0000313" key="7">
    <source>
        <dbReference type="Proteomes" id="UP001237642"/>
    </source>
</evidence>
<evidence type="ECO:0000259" key="5">
    <source>
        <dbReference type="PROSITE" id="PS50119"/>
    </source>
</evidence>
<dbReference type="EMBL" id="JAUIZM010000004">
    <property type="protein sequence ID" value="KAK1388997.1"/>
    <property type="molecule type" value="Genomic_DNA"/>
</dbReference>
<keyword evidence="3" id="KW-0862">Zinc</keyword>
<keyword evidence="7" id="KW-1185">Reference proteome</keyword>
<dbReference type="SMART" id="SM00336">
    <property type="entry name" value="BBOX"/>
    <property type="match status" value="1"/>
</dbReference>
<feature type="domain" description="B box-type" evidence="5">
    <location>
        <begin position="39"/>
        <end position="80"/>
    </location>
</feature>
<organism evidence="6 7">
    <name type="scientific">Heracleum sosnowskyi</name>
    <dbReference type="NCBI Taxonomy" id="360622"/>
    <lineage>
        <taxon>Eukaryota</taxon>
        <taxon>Viridiplantae</taxon>
        <taxon>Streptophyta</taxon>
        <taxon>Embryophyta</taxon>
        <taxon>Tracheophyta</taxon>
        <taxon>Spermatophyta</taxon>
        <taxon>Magnoliopsida</taxon>
        <taxon>eudicotyledons</taxon>
        <taxon>Gunneridae</taxon>
        <taxon>Pentapetalae</taxon>
        <taxon>asterids</taxon>
        <taxon>campanulids</taxon>
        <taxon>Apiales</taxon>
        <taxon>Apiaceae</taxon>
        <taxon>Apioideae</taxon>
        <taxon>apioid superclade</taxon>
        <taxon>Tordylieae</taxon>
        <taxon>Tordyliinae</taxon>
        <taxon>Heracleum</taxon>
    </lineage>
</organism>
<evidence type="ECO:0000313" key="6">
    <source>
        <dbReference type="EMBL" id="KAK1388997.1"/>
    </source>
</evidence>
<dbReference type="PANTHER" id="PTHR31717:SF142">
    <property type="entry name" value="B-BOX DOMAIN PROTEIN 30-RELATED"/>
    <property type="match status" value="1"/>
</dbReference>
<gene>
    <name evidence="6" type="ORF">POM88_017175</name>
</gene>
<comment type="caution">
    <text evidence="6">The sequence shown here is derived from an EMBL/GenBank/DDBJ whole genome shotgun (WGS) entry which is preliminary data.</text>
</comment>
<dbReference type="GO" id="GO:0008270">
    <property type="term" value="F:zinc ion binding"/>
    <property type="evidence" value="ECO:0007669"/>
    <property type="project" value="UniProtKB-KW"/>
</dbReference>
<evidence type="ECO:0000256" key="2">
    <source>
        <dbReference type="ARBA" id="ARBA00022771"/>
    </source>
</evidence>
<keyword evidence="1" id="KW-0479">Metal-binding</keyword>
<evidence type="ECO:0000256" key="4">
    <source>
        <dbReference type="PROSITE-ProRule" id="PRU00024"/>
    </source>
</evidence>
<accession>A0AAD8MY37</accession>
<dbReference type="Proteomes" id="UP001237642">
    <property type="component" value="Unassembled WGS sequence"/>
</dbReference>
<keyword evidence="2 4" id="KW-0863">Zinc-finger</keyword>
<protein>
    <submittedName>
        <fullName evidence="6">B-box domain protein 30</fullName>
    </submittedName>
</protein>
<dbReference type="InterPro" id="IPR049808">
    <property type="entry name" value="CONSTANS-like_Bbox1"/>
</dbReference>
<evidence type="ECO:0000256" key="3">
    <source>
        <dbReference type="ARBA" id="ARBA00022833"/>
    </source>
</evidence>
<dbReference type="PANTHER" id="PTHR31717">
    <property type="entry name" value="ZINC FINGER PROTEIN CONSTANS-LIKE 10"/>
    <property type="match status" value="1"/>
</dbReference>
<dbReference type="InterPro" id="IPR000315">
    <property type="entry name" value="Znf_B-box"/>
</dbReference>
<reference evidence="6" key="2">
    <citation type="submission" date="2023-05" db="EMBL/GenBank/DDBJ databases">
        <authorList>
            <person name="Schelkunov M.I."/>
        </authorList>
    </citation>
    <scope>NUCLEOTIDE SEQUENCE</scope>
    <source>
        <strain evidence="6">Hsosn_3</strain>
        <tissue evidence="6">Leaf</tissue>
    </source>
</reference>
<sequence>MCIGRVEERKDECLSEEECLREACVCKDNYDPSSPFSSSSSISCELCDSEASIYCQADDAFLCAQCDARVHAANFLAQRHIRCFLCANCHALTHRYLIGVSVQVLLPTIVCKKQIITNRSNAKSDVESNYSNQLIRPILFL</sequence>